<proteinExistence type="predicted"/>
<accession>A0ABW7F1F3</accession>
<dbReference type="RefSeq" id="WP_394478747.1">
    <property type="nucleotide sequence ID" value="NZ_JBIGHV010000004.1"/>
</dbReference>
<evidence type="ECO:0008006" key="3">
    <source>
        <dbReference type="Google" id="ProtNLM"/>
    </source>
</evidence>
<protein>
    <recommendedName>
        <fullName evidence="3">Integrase</fullName>
    </recommendedName>
</protein>
<evidence type="ECO:0000313" key="2">
    <source>
        <dbReference type="Proteomes" id="UP001606210"/>
    </source>
</evidence>
<dbReference type="EMBL" id="JBIGHV010000004">
    <property type="protein sequence ID" value="MFG6430462.1"/>
    <property type="molecule type" value="Genomic_DNA"/>
</dbReference>
<name>A0ABW7F1F3_9BURK</name>
<dbReference type="Proteomes" id="UP001606210">
    <property type="component" value="Unassembled WGS sequence"/>
</dbReference>
<reference evidence="1 2" key="1">
    <citation type="submission" date="2024-08" db="EMBL/GenBank/DDBJ databases">
        <authorList>
            <person name="Lu H."/>
        </authorList>
    </citation>
    <scope>NUCLEOTIDE SEQUENCE [LARGE SCALE GENOMIC DNA]</scope>
    <source>
        <strain evidence="1 2">LYH14W</strain>
    </source>
</reference>
<organism evidence="1 2">
    <name type="scientific">Pelomonas parva</name>
    <dbReference type="NCBI Taxonomy" id="3299032"/>
    <lineage>
        <taxon>Bacteria</taxon>
        <taxon>Pseudomonadati</taxon>
        <taxon>Pseudomonadota</taxon>
        <taxon>Betaproteobacteria</taxon>
        <taxon>Burkholderiales</taxon>
        <taxon>Sphaerotilaceae</taxon>
        <taxon>Roseateles</taxon>
    </lineage>
</organism>
<sequence>MASATNLKKKVLANGKVKYQAQVWHEGRFYCSKTFDMGNVARDYKQERLRAIVRGKFKPAAERAAQRRAEEALDQPMTHWASLYQGAERPEFVVGAPGQRWRP</sequence>
<comment type="caution">
    <text evidence="1">The sequence shown here is derived from an EMBL/GenBank/DDBJ whole genome shotgun (WGS) entry which is preliminary data.</text>
</comment>
<keyword evidence="2" id="KW-1185">Reference proteome</keyword>
<evidence type="ECO:0000313" key="1">
    <source>
        <dbReference type="EMBL" id="MFG6430462.1"/>
    </source>
</evidence>
<gene>
    <name evidence="1" type="ORF">ACG00Y_11085</name>
</gene>